<dbReference type="PANTHER" id="PTHR16840">
    <property type="entry name" value="GROWTH ARREST-SPECIFIC PROTEIN 1"/>
    <property type="match status" value="1"/>
</dbReference>
<dbReference type="AlphaFoldDB" id="A0A2S2PWM9"/>
<comment type="subcellular location">
    <subcellularLocation>
        <location evidence="1">Cell membrane</location>
    </subcellularLocation>
</comment>
<keyword evidence="5" id="KW-0325">Glycoprotein</keyword>
<dbReference type="PANTHER" id="PTHR16840:SF3">
    <property type="entry name" value="GROWTH ARREST-SPECIFIC PROTEIN 1"/>
    <property type="match status" value="1"/>
</dbReference>
<dbReference type="InterPro" id="IPR016017">
    <property type="entry name" value="GDNF/GAS1"/>
</dbReference>
<evidence type="ECO:0000256" key="5">
    <source>
        <dbReference type="ARBA" id="ARBA00023180"/>
    </source>
</evidence>
<evidence type="ECO:0000256" key="4">
    <source>
        <dbReference type="ARBA" id="ARBA00023136"/>
    </source>
</evidence>
<name>A0A2S2PWM9_9HEMI</name>
<feature type="domain" description="GDNF/GAS1" evidence="6">
    <location>
        <begin position="139"/>
        <end position="216"/>
    </location>
</feature>
<dbReference type="OrthoDB" id="5950623at2759"/>
<gene>
    <name evidence="7" type="primary">Gas1</name>
    <name evidence="9" type="synonym">LOC112689102</name>
    <name evidence="7" type="ORF">g.8732</name>
</gene>
<dbReference type="RefSeq" id="XP_025418409.1">
    <property type="nucleotide sequence ID" value="XM_025562624.1"/>
</dbReference>
<evidence type="ECO:0000256" key="2">
    <source>
        <dbReference type="ARBA" id="ARBA00022475"/>
    </source>
</evidence>
<keyword evidence="4" id="KW-0472">Membrane</keyword>
<protein>
    <submittedName>
        <fullName evidence="7 9">Growth arrest-specific protein 1</fullName>
    </submittedName>
</protein>
<proteinExistence type="predicted"/>
<feature type="domain" description="GDNF/GAS1" evidence="6">
    <location>
        <begin position="48"/>
        <end position="123"/>
    </location>
</feature>
<dbReference type="GO" id="GO:0005886">
    <property type="term" value="C:plasma membrane"/>
    <property type="evidence" value="ECO:0007669"/>
    <property type="project" value="UniProtKB-SubCell"/>
</dbReference>
<sequence length="330" mass="36454">MKTAVGGAGQCRSSTTMALLSGMALLLWGGGGLTIAGALEVGYRQPTCEEVRLRCAFDPTCSMALHTYFNKCDKMLQDDSSKCPESCLYALVALTSTAAGKQMLDCSCRDGYCEEMKTRVEVCRPLVIEAVHNQTVVSCELAQFICLADPVCTNALGYYHTYCKRMLQGVACTERCLNSVEILQRQETASKMNRCRCSGKATVECLRNKERMVRLCYGGGGFLDVADPRLQQQQGGYKPGGRKNRRKHRPRMFDLDPDRAEVEMMLADPEHQVVNRNRYNTTTADGDDRRSDSAASALVVRPRSLSTVPLVVLVTVSALLVTRSEWPLYA</sequence>
<dbReference type="SMART" id="SM00907">
    <property type="entry name" value="GDNF"/>
    <property type="match status" value="2"/>
</dbReference>
<dbReference type="EMBL" id="GGMS01000561">
    <property type="protein sequence ID" value="MBY69764.1"/>
    <property type="molecule type" value="Transcribed_RNA"/>
</dbReference>
<reference evidence="7" key="1">
    <citation type="submission" date="2018-04" db="EMBL/GenBank/DDBJ databases">
        <title>Transcriptome assembly of Sipha flava.</title>
        <authorList>
            <person name="Scully E.D."/>
            <person name="Geib S.M."/>
            <person name="Palmer N.A."/>
            <person name="Koch K."/>
            <person name="Bradshaw J."/>
            <person name="Heng-Moss T."/>
            <person name="Sarath G."/>
        </authorList>
    </citation>
    <scope>NUCLEOTIDE SEQUENCE</scope>
</reference>
<keyword evidence="3" id="KW-0732">Signal</keyword>
<dbReference type="Proteomes" id="UP000694846">
    <property type="component" value="Unplaced"/>
</dbReference>
<dbReference type="GO" id="GO:0051726">
    <property type="term" value="P:regulation of cell cycle"/>
    <property type="evidence" value="ECO:0007669"/>
    <property type="project" value="InterPro"/>
</dbReference>
<evidence type="ECO:0000256" key="1">
    <source>
        <dbReference type="ARBA" id="ARBA00004236"/>
    </source>
</evidence>
<evidence type="ECO:0000313" key="9">
    <source>
        <dbReference type="RefSeq" id="XP_025418409.1"/>
    </source>
</evidence>
<evidence type="ECO:0000313" key="7">
    <source>
        <dbReference type="EMBL" id="MBY69764.1"/>
    </source>
</evidence>
<keyword evidence="2" id="KW-1003">Cell membrane</keyword>
<organism evidence="7">
    <name type="scientific">Sipha flava</name>
    <name type="common">yellow sugarcane aphid</name>
    <dbReference type="NCBI Taxonomy" id="143950"/>
    <lineage>
        <taxon>Eukaryota</taxon>
        <taxon>Metazoa</taxon>
        <taxon>Ecdysozoa</taxon>
        <taxon>Arthropoda</taxon>
        <taxon>Hexapoda</taxon>
        <taxon>Insecta</taxon>
        <taxon>Pterygota</taxon>
        <taxon>Neoptera</taxon>
        <taxon>Paraneoptera</taxon>
        <taxon>Hemiptera</taxon>
        <taxon>Sternorrhyncha</taxon>
        <taxon>Aphidomorpha</taxon>
        <taxon>Aphidoidea</taxon>
        <taxon>Aphididae</taxon>
        <taxon>Sipha</taxon>
    </lineage>
</organism>
<dbReference type="InterPro" id="IPR039596">
    <property type="entry name" value="GAS1"/>
</dbReference>
<evidence type="ECO:0000256" key="3">
    <source>
        <dbReference type="ARBA" id="ARBA00022729"/>
    </source>
</evidence>
<keyword evidence="8" id="KW-1185">Reference proteome</keyword>
<reference evidence="9" key="2">
    <citation type="submission" date="2025-04" db="UniProtKB">
        <authorList>
            <consortium name="RefSeq"/>
        </authorList>
    </citation>
    <scope>IDENTIFICATION</scope>
    <source>
        <tissue evidence="9">Whole body</tissue>
    </source>
</reference>
<evidence type="ECO:0000259" key="6">
    <source>
        <dbReference type="SMART" id="SM00907"/>
    </source>
</evidence>
<accession>A0A2S2PWM9</accession>
<evidence type="ECO:0000313" key="8">
    <source>
        <dbReference type="Proteomes" id="UP000694846"/>
    </source>
</evidence>